<reference evidence="1" key="1">
    <citation type="submission" date="2022-08" db="EMBL/GenBank/DDBJ databases">
        <authorList>
            <consortium name="DOE Joint Genome Institute"/>
            <person name="Min B."/>
            <person name="Riley R."/>
            <person name="Sierra-Patev S."/>
            <person name="Naranjo-Ortiz M."/>
            <person name="Looney B."/>
            <person name="Konkel Z."/>
            <person name="Slot J.C."/>
            <person name="Sakamoto Y."/>
            <person name="Steenwyk J.L."/>
            <person name="Rokas A."/>
            <person name="Carro J."/>
            <person name="Camarero S."/>
            <person name="Ferreira P."/>
            <person name="Molpeceres G."/>
            <person name="Ruiz-Duenas F.J."/>
            <person name="Serrano A."/>
            <person name="Henrissat B."/>
            <person name="Drula E."/>
            <person name="Hughes K.W."/>
            <person name="Mata J.L."/>
            <person name="Ishikawa N.K."/>
            <person name="Vargas-Isla R."/>
            <person name="Ushijima S."/>
            <person name="Smith C.A."/>
            <person name="Ahrendt S."/>
            <person name="Andreopoulos W."/>
            <person name="He G."/>
            <person name="Labutti K."/>
            <person name="Lipzen A."/>
            <person name="Ng V."/>
            <person name="Sandor L."/>
            <person name="Barry K."/>
            <person name="Martinez A.T."/>
            <person name="Xiao Y."/>
            <person name="Gibbons J.G."/>
            <person name="Terashima K."/>
            <person name="Hibbett D.S."/>
            <person name="Grigoriev I.V."/>
        </authorList>
    </citation>
    <scope>NUCLEOTIDE SEQUENCE</scope>
    <source>
        <strain evidence="1">TFB9207</strain>
    </source>
</reference>
<evidence type="ECO:0000313" key="1">
    <source>
        <dbReference type="EMBL" id="KAJ3836359.1"/>
    </source>
</evidence>
<organism evidence="1 2">
    <name type="scientific">Lentinula raphanica</name>
    <dbReference type="NCBI Taxonomy" id="153919"/>
    <lineage>
        <taxon>Eukaryota</taxon>
        <taxon>Fungi</taxon>
        <taxon>Dikarya</taxon>
        <taxon>Basidiomycota</taxon>
        <taxon>Agaricomycotina</taxon>
        <taxon>Agaricomycetes</taxon>
        <taxon>Agaricomycetidae</taxon>
        <taxon>Agaricales</taxon>
        <taxon>Marasmiineae</taxon>
        <taxon>Omphalotaceae</taxon>
        <taxon>Lentinula</taxon>
    </lineage>
</organism>
<name>A0AA38P4V9_9AGAR</name>
<dbReference type="AlphaFoldDB" id="A0AA38P4V9"/>
<proteinExistence type="predicted"/>
<dbReference type="EMBL" id="MU806326">
    <property type="protein sequence ID" value="KAJ3836359.1"/>
    <property type="molecule type" value="Genomic_DNA"/>
</dbReference>
<evidence type="ECO:0000313" key="2">
    <source>
        <dbReference type="Proteomes" id="UP001163846"/>
    </source>
</evidence>
<dbReference type="Proteomes" id="UP001163846">
    <property type="component" value="Unassembled WGS sequence"/>
</dbReference>
<accession>A0AA38P4V9</accession>
<keyword evidence="2" id="KW-1185">Reference proteome</keyword>
<sequence>MSVLPEEVLHAIVQHVAYNYNIIERELLNPSRKYRAAAILPLSVASRQFRRICLQFLFAHVEVGRVGSLKGLQRQCLGNRTFSACIRTLELVHPSALEVDRDLLPQLLSCLCNLSATPPRLWLSAGLISGLGHSDLEKFTLQSVSIGHAWQLDSRQERIDRIQELLDCGLQVEKVVIVVDRDPLLNDLLVNGRFAGLLELELISFTNFHRKYFRKGAAVLFIDPFIKAVAREGLNSAIHVQRFAVTRDTSKSSPEALHWRVTGLYLSIVDSLEQILYLASSLFPQISVLTIRYADELTTSLCRFSSLSIVSLLETSPNIDFGSDEPWQNPSIFEVYDGTLAGPVATEFTMIRCASRLAKLMPSIQAFYILDLRPDGPGERDEGWSIQGWIFVHDMQSNSPIRLDIAPPHMRPAWRTQSSLTALKYKFQTFFV</sequence>
<comment type="caution">
    <text evidence="1">The sequence shown here is derived from an EMBL/GenBank/DDBJ whole genome shotgun (WGS) entry which is preliminary data.</text>
</comment>
<protein>
    <submittedName>
        <fullName evidence="1">Uncharacterized protein</fullName>
    </submittedName>
</protein>
<gene>
    <name evidence="1" type="ORF">F5878DRAFT_689323</name>
</gene>